<dbReference type="PANTHER" id="PTHR43432:SF3">
    <property type="entry name" value="SLR0285 PROTEIN"/>
    <property type="match status" value="1"/>
</dbReference>
<dbReference type="SFLD" id="SFLDG01084">
    <property type="entry name" value="Uncharacterised_Radical_SAM_Su"/>
    <property type="match status" value="1"/>
</dbReference>
<comment type="caution">
    <text evidence="5">The sequence shown here is derived from an EMBL/GenBank/DDBJ whole genome shotgun (WGS) entry which is preliminary data.</text>
</comment>
<feature type="domain" description="Radical SAM core" evidence="4">
    <location>
        <begin position="25"/>
        <end position="184"/>
    </location>
</feature>
<accession>A0A1F7RRX8</accession>
<dbReference type="InterPro" id="IPR007197">
    <property type="entry name" value="rSAM"/>
</dbReference>
<dbReference type="GO" id="GO:0051536">
    <property type="term" value="F:iron-sulfur cluster binding"/>
    <property type="evidence" value="ECO:0007669"/>
    <property type="project" value="UniProtKB-KW"/>
</dbReference>
<dbReference type="PANTHER" id="PTHR43432">
    <property type="entry name" value="SLR0285 PROTEIN"/>
    <property type="match status" value="1"/>
</dbReference>
<keyword evidence="3" id="KW-0411">Iron-sulfur</keyword>
<gene>
    <name evidence="5" type="ORF">A2161_22505</name>
</gene>
<dbReference type="InterPro" id="IPR040086">
    <property type="entry name" value="MJ0683-like"/>
</dbReference>
<evidence type="ECO:0000256" key="3">
    <source>
        <dbReference type="ARBA" id="ARBA00023014"/>
    </source>
</evidence>
<dbReference type="SFLD" id="SFLDS00029">
    <property type="entry name" value="Radical_SAM"/>
    <property type="match status" value="1"/>
</dbReference>
<evidence type="ECO:0000313" key="5">
    <source>
        <dbReference type="EMBL" id="OGL44302.1"/>
    </source>
</evidence>
<dbReference type="AlphaFoldDB" id="A0A1F7RRX8"/>
<dbReference type="EMBL" id="MGDD01000230">
    <property type="protein sequence ID" value="OGL44302.1"/>
    <property type="molecule type" value="Genomic_DNA"/>
</dbReference>
<dbReference type="Proteomes" id="UP000179266">
    <property type="component" value="Unassembled WGS sequence"/>
</dbReference>
<dbReference type="Pfam" id="PF04055">
    <property type="entry name" value="Radical_SAM"/>
    <property type="match status" value="1"/>
</dbReference>
<proteinExistence type="predicted"/>
<evidence type="ECO:0000259" key="4">
    <source>
        <dbReference type="Pfam" id="PF04055"/>
    </source>
</evidence>
<evidence type="ECO:0000256" key="2">
    <source>
        <dbReference type="ARBA" id="ARBA00023004"/>
    </source>
</evidence>
<keyword evidence="2" id="KW-0408">Iron</keyword>
<name>A0A1F7RRX8_9BACT</name>
<evidence type="ECO:0000256" key="1">
    <source>
        <dbReference type="ARBA" id="ARBA00022723"/>
    </source>
</evidence>
<dbReference type="Gene3D" id="3.80.30.30">
    <property type="match status" value="1"/>
</dbReference>
<dbReference type="GO" id="GO:0003824">
    <property type="term" value="F:catalytic activity"/>
    <property type="evidence" value="ECO:0007669"/>
    <property type="project" value="InterPro"/>
</dbReference>
<evidence type="ECO:0000313" key="6">
    <source>
        <dbReference type="Proteomes" id="UP000179266"/>
    </source>
</evidence>
<keyword evidence="1" id="KW-0479">Metal-binding</keyword>
<dbReference type="GO" id="GO:0046872">
    <property type="term" value="F:metal ion binding"/>
    <property type="evidence" value="ECO:0007669"/>
    <property type="project" value="UniProtKB-KW"/>
</dbReference>
<sequence length="292" mass="34175">MLEVNEVKIERVLNPTSIDLGEYVINPYFGCEFACLYCYARSNRLAQRKNKPWGRYVDIRINAPELLEKEIAVKKPKTVLLGSTTECFQAVEKKYCISGKILEILNRNKINYVILARSPMIIKYLPLLEEGYCSKIYFTVNNLNHEAKSLLEPNSPDFDERIDTINVLLNHKLPIIPYFCPVFPWISNLKDVFLNFIDSEFIEFECLNFRLHNIEEIIKTIAMLDLSINEKYENMQHNKSFYDQVWQSIITDIETQAFAAKKKFKVHCHGFGDYFKNTYADNTHLLTNDTKI</sequence>
<organism evidence="5 6">
    <name type="scientific">Candidatus Schekmanbacteria bacterium RBG_13_48_7</name>
    <dbReference type="NCBI Taxonomy" id="1817878"/>
    <lineage>
        <taxon>Bacteria</taxon>
        <taxon>Candidatus Schekmaniibacteriota</taxon>
    </lineage>
</organism>
<protein>
    <recommendedName>
        <fullName evidence="4">Radical SAM core domain-containing protein</fullName>
    </recommendedName>
</protein>
<reference evidence="5 6" key="1">
    <citation type="journal article" date="2016" name="Nat. Commun.">
        <title>Thousands of microbial genomes shed light on interconnected biogeochemical processes in an aquifer system.</title>
        <authorList>
            <person name="Anantharaman K."/>
            <person name="Brown C.T."/>
            <person name="Hug L.A."/>
            <person name="Sharon I."/>
            <person name="Castelle C.J."/>
            <person name="Probst A.J."/>
            <person name="Thomas B.C."/>
            <person name="Singh A."/>
            <person name="Wilkins M.J."/>
            <person name="Karaoz U."/>
            <person name="Brodie E.L."/>
            <person name="Williams K.H."/>
            <person name="Hubbard S.S."/>
            <person name="Banfield J.F."/>
        </authorList>
    </citation>
    <scope>NUCLEOTIDE SEQUENCE [LARGE SCALE GENOMIC DNA]</scope>
</reference>